<dbReference type="PANTHER" id="PTHR43553">
    <property type="entry name" value="HEAVY METAL TRANSPORTER"/>
    <property type="match status" value="1"/>
</dbReference>
<dbReference type="PANTHER" id="PTHR43553:SF19">
    <property type="entry name" value="HMP_THIAMINE IMPORT ATP-BINDING PROTEIN YKOD-RELATED"/>
    <property type="match status" value="1"/>
</dbReference>
<dbReference type="Gene3D" id="3.40.50.300">
    <property type="entry name" value="P-loop containing nucleotide triphosphate hydrolases"/>
    <property type="match status" value="2"/>
</dbReference>
<name>A0ABW2K255_9BACI</name>
<evidence type="ECO:0000256" key="2">
    <source>
        <dbReference type="ARBA" id="ARBA00005417"/>
    </source>
</evidence>
<evidence type="ECO:0000256" key="4">
    <source>
        <dbReference type="ARBA" id="ARBA00022475"/>
    </source>
</evidence>
<dbReference type="SUPFAM" id="SSF52540">
    <property type="entry name" value="P-loop containing nucleoside triphosphate hydrolases"/>
    <property type="match status" value="2"/>
</dbReference>
<dbReference type="CDD" id="cd03225">
    <property type="entry name" value="ABC_cobalt_CbiO_domain1"/>
    <property type="match status" value="2"/>
</dbReference>
<keyword evidence="7" id="KW-1278">Translocase</keyword>
<keyword evidence="3" id="KW-0813">Transport</keyword>
<sequence>MNKEIIRAENLSLYYEEMERPVFINLSFQIHACENVLILGPSGSGKSSLIQCLNGLYPRELDGTMKGSVTVNGKSTRDFQPGAASKHVGVVFQDPETQFCMLTVEDEIAFGLENLRIPVQEMEAIIDDVLHSVGLFEFKSAQISKLSGGQKQKLALACILAMEPEVIILDEPTANLDPVASKDFVVTLSALKRKRDFALIVIEHQLDDWVTLLERAFILQRDGTCLYDGPLRKGMELHAASLQKQGIWMPFAAQTAIKKKIAFHRLPLHLEELVNVNKPEVLNVSHPASRHKPGDVLLEAYNVSWKKVVKSITLQIHQHEFIAIVGANGSGKTSLSRLLAGIAKPSKGKISFQGKLLSQWKERHLYEKLGYVFQNPEHQFITDSVYEEIAFGLRIKYPNNQEAERKTEKVLSQFHLEQWKHHHPFALSQGQKRRLSVAAMLASDQSLLFLDEPTFGQDAASTDNLMELLMNKYNKGTSIVMITHDMNLVDQFATRVLVMDEGRIAVEASPAELWERGDLGDFQLTYPNRIDLARMLEKRKDSYVPS</sequence>
<evidence type="ECO:0000256" key="8">
    <source>
        <dbReference type="ARBA" id="ARBA00023136"/>
    </source>
</evidence>
<evidence type="ECO:0000256" key="6">
    <source>
        <dbReference type="ARBA" id="ARBA00022840"/>
    </source>
</evidence>
<protein>
    <submittedName>
        <fullName evidence="10">ABC transporter ATP-binding protein</fullName>
    </submittedName>
</protein>
<organism evidence="10 11">
    <name type="scientific">Halobacillus campisalis</name>
    <dbReference type="NCBI Taxonomy" id="435909"/>
    <lineage>
        <taxon>Bacteria</taxon>
        <taxon>Bacillati</taxon>
        <taxon>Bacillota</taxon>
        <taxon>Bacilli</taxon>
        <taxon>Bacillales</taxon>
        <taxon>Bacillaceae</taxon>
        <taxon>Halobacillus</taxon>
    </lineage>
</organism>
<keyword evidence="11" id="KW-1185">Reference proteome</keyword>
<dbReference type="InterPro" id="IPR003439">
    <property type="entry name" value="ABC_transporter-like_ATP-bd"/>
</dbReference>
<proteinExistence type="inferred from homology"/>
<comment type="caution">
    <text evidence="10">The sequence shown here is derived from an EMBL/GenBank/DDBJ whole genome shotgun (WGS) entry which is preliminary data.</text>
</comment>
<feature type="domain" description="ABC transporter" evidence="9">
    <location>
        <begin position="291"/>
        <end position="526"/>
    </location>
</feature>
<dbReference type="InterPro" id="IPR027417">
    <property type="entry name" value="P-loop_NTPase"/>
</dbReference>
<dbReference type="InterPro" id="IPR050095">
    <property type="entry name" value="ECF_ABC_transporter_ATP-bd"/>
</dbReference>
<evidence type="ECO:0000313" key="11">
    <source>
        <dbReference type="Proteomes" id="UP001596494"/>
    </source>
</evidence>
<accession>A0ABW2K255</accession>
<evidence type="ECO:0000256" key="5">
    <source>
        <dbReference type="ARBA" id="ARBA00022741"/>
    </source>
</evidence>
<evidence type="ECO:0000256" key="1">
    <source>
        <dbReference type="ARBA" id="ARBA00004202"/>
    </source>
</evidence>
<keyword evidence="6 10" id="KW-0067">ATP-binding</keyword>
<dbReference type="EMBL" id="JBHTBY010000004">
    <property type="protein sequence ID" value="MFC7320195.1"/>
    <property type="molecule type" value="Genomic_DNA"/>
</dbReference>
<dbReference type="PROSITE" id="PS50893">
    <property type="entry name" value="ABC_TRANSPORTER_2"/>
    <property type="match status" value="2"/>
</dbReference>
<evidence type="ECO:0000256" key="3">
    <source>
        <dbReference type="ARBA" id="ARBA00022448"/>
    </source>
</evidence>
<comment type="similarity">
    <text evidence="2">Belongs to the ABC transporter superfamily.</text>
</comment>
<dbReference type="NCBIfam" id="NF010167">
    <property type="entry name" value="PRK13648.1"/>
    <property type="match status" value="2"/>
</dbReference>
<evidence type="ECO:0000313" key="10">
    <source>
        <dbReference type="EMBL" id="MFC7320195.1"/>
    </source>
</evidence>
<evidence type="ECO:0000256" key="7">
    <source>
        <dbReference type="ARBA" id="ARBA00022967"/>
    </source>
</evidence>
<reference evidence="11" key="1">
    <citation type="journal article" date="2019" name="Int. J. Syst. Evol. Microbiol.">
        <title>The Global Catalogue of Microorganisms (GCM) 10K type strain sequencing project: providing services to taxonomists for standard genome sequencing and annotation.</title>
        <authorList>
            <consortium name="The Broad Institute Genomics Platform"/>
            <consortium name="The Broad Institute Genome Sequencing Center for Infectious Disease"/>
            <person name="Wu L."/>
            <person name="Ma J."/>
        </authorList>
    </citation>
    <scope>NUCLEOTIDE SEQUENCE [LARGE SCALE GENOMIC DNA]</scope>
    <source>
        <strain evidence="11">CCUG 73951</strain>
    </source>
</reference>
<evidence type="ECO:0000259" key="9">
    <source>
        <dbReference type="PROSITE" id="PS50893"/>
    </source>
</evidence>
<dbReference type="InterPro" id="IPR003593">
    <property type="entry name" value="AAA+_ATPase"/>
</dbReference>
<comment type="subcellular location">
    <subcellularLocation>
        <location evidence="1">Cell membrane</location>
        <topology evidence="1">Peripheral membrane protein</topology>
    </subcellularLocation>
</comment>
<dbReference type="PROSITE" id="PS00211">
    <property type="entry name" value="ABC_TRANSPORTER_1"/>
    <property type="match status" value="2"/>
</dbReference>
<gene>
    <name evidence="10" type="ORF">ACFQMN_04840</name>
</gene>
<feature type="domain" description="ABC transporter" evidence="9">
    <location>
        <begin position="6"/>
        <end position="247"/>
    </location>
</feature>
<dbReference type="Pfam" id="PF00005">
    <property type="entry name" value="ABC_tran"/>
    <property type="match status" value="2"/>
</dbReference>
<dbReference type="RefSeq" id="WP_289217093.1">
    <property type="nucleotide sequence ID" value="NZ_JAPVRC010000012.1"/>
</dbReference>
<dbReference type="GO" id="GO:0005524">
    <property type="term" value="F:ATP binding"/>
    <property type="evidence" value="ECO:0007669"/>
    <property type="project" value="UniProtKB-KW"/>
</dbReference>
<keyword evidence="4" id="KW-1003">Cell membrane</keyword>
<keyword evidence="8" id="KW-0472">Membrane</keyword>
<dbReference type="SMART" id="SM00382">
    <property type="entry name" value="AAA"/>
    <property type="match status" value="2"/>
</dbReference>
<dbReference type="InterPro" id="IPR017871">
    <property type="entry name" value="ABC_transporter-like_CS"/>
</dbReference>
<dbReference type="Proteomes" id="UP001596494">
    <property type="component" value="Unassembled WGS sequence"/>
</dbReference>
<keyword evidence="5" id="KW-0547">Nucleotide-binding</keyword>
<dbReference type="InterPro" id="IPR015856">
    <property type="entry name" value="ABC_transpr_CbiO/EcfA_su"/>
</dbReference>